<keyword evidence="3" id="KW-0813">Transport</keyword>
<organism evidence="13 14">
    <name type="scientific">Allohahella marinimesophila</name>
    <dbReference type="NCBI Taxonomy" id="1054972"/>
    <lineage>
        <taxon>Bacteria</taxon>
        <taxon>Pseudomonadati</taxon>
        <taxon>Pseudomonadota</taxon>
        <taxon>Gammaproteobacteria</taxon>
        <taxon>Oceanospirillales</taxon>
        <taxon>Hahellaceae</taxon>
        <taxon>Allohahella</taxon>
    </lineage>
</organism>
<dbReference type="Gene3D" id="2.40.160.10">
    <property type="entry name" value="Porin"/>
    <property type="match status" value="1"/>
</dbReference>
<protein>
    <recommendedName>
        <fullName evidence="12">Porin domain-containing protein</fullName>
    </recommendedName>
</protein>
<keyword evidence="9" id="KW-0472">Membrane</keyword>
<reference evidence="14" key="1">
    <citation type="journal article" date="2019" name="Int. J. Syst. Evol. Microbiol.">
        <title>The Global Catalogue of Microorganisms (GCM) 10K type strain sequencing project: providing services to taxonomists for standard genome sequencing and annotation.</title>
        <authorList>
            <consortium name="The Broad Institute Genomics Platform"/>
            <consortium name="The Broad Institute Genome Sequencing Center for Infectious Disease"/>
            <person name="Wu L."/>
            <person name="Ma J."/>
        </authorList>
    </citation>
    <scope>NUCLEOTIDE SEQUENCE [LARGE SCALE GENOMIC DNA]</scope>
    <source>
        <strain evidence="14">JCM 17555</strain>
    </source>
</reference>
<evidence type="ECO:0000256" key="7">
    <source>
        <dbReference type="ARBA" id="ARBA00023065"/>
    </source>
</evidence>
<evidence type="ECO:0000256" key="5">
    <source>
        <dbReference type="ARBA" id="ARBA00022692"/>
    </source>
</evidence>
<feature type="signal peptide" evidence="11">
    <location>
        <begin position="1"/>
        <end position="23"/>
    </location>
</feature>
<keyword evidence="5" id="KW-0812">Transmembrane</keyword>
<dbReference type="PANTHER" id="PTHR34501">
    <property type="entry name" value="PROTEIN YDDL-RELATED"/>
    <property type="match status" value="1"/>
</dbReference>
<dbReference type="Pfam" id="PF13609">
    <property type="entry name" value="Porin_4"/>
    <property type="match status" value="1"/>
</dbReference>
<keyword evidence="4" id="KW-1134">Transmembrane beta strand</keyword>
<dbReference type="PANTHER" id="PTHR34501:SF9">
    <property type="entry name" value="MAJOR OUTER MEMBRANE PROTEIN P.IA"/>
    <property type="match status" value="1"/>
</dbReference>
<dbReference type="Proteomes" id="UP001501337">
    <property type="component" value="Unassembled WGS sequence"/>
</dbReference>
<keyword evidence="10" id="KW-0998">Cell outer membrane</keyword>
<dbReference type="SUPFAM" id="SSF56935">
    <property type="entry name" value="Porins"/>
    <property type="match status" value="1"/>
</dbReference>
<name>A0ABP7PMA5_9GAMM</name>
<comment type="subunit">
    <text evidence="2">Homotrimer.</text>
</comment>
<comment type="subcellular location">
    <subcellularLocation>
        <location evidence="1">Cell outer membrane</location>
        <topology evidence="1">Multi-pass membrane protein</topology>
    </subcellularLocation>
</comment>
<gene>
    <name evidence="13" type="ORF">GCM10022278_25940</name>
</gene>
<dbReference type="RefSeq" id="WP_344807021.1">
    <property type="nucleotide sequence ID" value="NZ_BAABBO010000011.1"/>
</dbReference>
<evidence type="ECO:0000256" key="6">
    <source>
        <dbReference type="ARBA" id="ARBA00022729"/>
    </source>
</evidence>
<evidence type="ECO:0000256" key="11">
    <source>
        <dbReference type="SAM" id="SignalP"/>
    </source>
</evidence>
<dbReference type="EMBL" id="BAABBO010000011">
    <property type="protein sequence ID" value="GAA3966934.1"/>
    <property type="molecule type" value="Genomic_DNA"/>
</dbReference>
<keyword evidence="14" id="KW-1185">Reference proteome</keyword>
<accession>A0ABP7PMA5</accession>
<keyword evidence="7" id="KW-0406">Ion transport</keyword>
<evidence type="ECO:0000256" key="9">
    <source>
        <dbReference type="ARBA" id="ARBA00023136"/>
    </source>
</evidence>
<feature type="chain" id="PRO_5046336445" description="Porin domain-containing protein" evidence="11">
    <location>
        <begin position="24"/>
        <end position="359"/>
    </location>
</feature>
<evidence type="ECO:0000256" key="10">
    <source>
        <dbReference type="ARBA" id="ARBA00023237"/>
    </source>
</evidence>
<keyword evidence="8" id="KW-0626">Porin</keyword>
<feature type="domain" description="Porin" evidence="12">
    <location>
        <begin position="31"/>
        <end position="325"/>
    </location>
</feature>
<evidence type="ECO:0000256" key="3">
    <source>
        <dbReference type="ARBA" id="ARBA00022448"/>
    </source>
</evidence>
<evidence type="ECO:0000256" key="1">
    <source>
        <dbReference type="ARBA" id="ARBA00004571"/>
    </source>
</evidence>
<sequence>MKKTLLASAVTLATLTTGTFAVADTTPQIDSAAALAQRLDSMPQVYGNVQLAWVYSEADKNILSDNGDVEFFEGSTVSGLEDNGSTIGLTHEHEISPGLEAFMKIELDGIDGDDKAKGRGRIKLDEAYIGLKGDFGQVWVGSDDSAYERLIDGIKQYYEIVVFNTGTVYNTGEGDLLQYTSPSFSGLTLHGAVELDGSFEDADGNDVGGENPYQLGVQYAVDQFSLAVAMDSNDSSNAGNTYGVRGAFQMGDLELSALYSTTTDVRDDYGLMAIYSMGANTFAASYEFSTPDGDGEDTSVISLQALHSFSDNLYVYTELYFVTSDEEGFIDINPDDADNSLVETGADATHLALGAVYAF</sequence>
<evidence type="ECO:0000256" key="2">
    <source>
        <dbReference type="ARBA" id="ARBA00011233"/>
    </source>
</evidence>
<evidence type="ECO:0000313" key="13">
    <source>
        <dbReference type="EMBL" id="GAA3966934.1"/>
    </source>
</evidence>
<dbReference type="InterPro" id="IPR023614">
    <property type="entry name" value="Porin_dom_sf"/>
</dbReference>
<evidence type="ECO:0000256" key="8">
    <source>
        <dbReference type="ARBA" id="ARBA00023114"/>
    </source>
</evidence>
<comment type="caution">
    <text evidence="13">The sequence shown here is derived from an EMBL/GenBank/DDBJ whole genome shotgun (WGS) entry which is preliminary data.</text>
</comment>
<evidence type="ECO:0000256" key="4">
    <source>
        <dbReference type="ARBA" id="ARBA00022452"/>
    </source>
</evidence>
<evidence type="ECO:0000259" key="12">
    <source>
        <dbReference type="Pfam" id="PF13609"/>
    </source>
</evidence>
<dbReference type="InterPro" id="IPR033900">
    <property type="entry name" value="Gram_neg_porin_domain"/>
</dbReference>
<dbReference type="CDD" id="cd00342">
    <property type="entry name" value="gram_neg_porins"/>
    <property type="match status" value="1"/>
</dbReference>
<evidence type="ECO:0000313" key="14">
    <source>
        <dbReference type="Proteomes" id="UP001501337"/>
    </source>
</evidence>
<proteinExistence type="predicted"/>
<keyword evidence="6 11" id="KW-0732">Signal</keyword>
<dbReference type="InterPro" id="IPR050298">
    <property type="entry name" value="Gram-neg_bact_OMP"/>
</dbReference>